<keyword evidence="1" id="KW-0378">Hydrolase</keyword>
<keyword evidence="4" id="KW-1185">Reference proteome</keyword>
<evidence type="ECO:0000313" key="4">
    <source>
        <dbReference type="Proteomes" id="UP001595891"/>
    </source>
</evidence>
<protein>
    <submittedName>
        <fullName evidence="3">Bifunctional DNA primase/polymerase</fullName>
    </submittedName>
</protein>
<dbReference type="PANTHER" id="PTHR35372">
    <property type="entry name" value="ATP BINDING PROTEIN-RELATED"/>
    <property type="match status" value="1"/>
</dbReference>
<evidence type="ECO:0000259" key="2">
    <source>
        <dbReference type="SMART" id="SM00943"/>
    </source>
</evidence>
<dbReference type="InterPro" id="IPR015330">
    <property type="entry name" value="DNA_primase/pol_bifunc_N"/>
</dbReference>
<dbReference type="Proteomes" id="UP001595891">
    <property type="component" value="Unassembled WGS sequence"/>
</dbReference>
<comment type="caution">
    <text evidence="3">The sequence shown here is derived from an EMBL/GenBank/DDBJ whole genome shotgun (WGS) entry which is preliminary data.</text>
</comment>
<dbReference type="Pfam" id="PF09250">
    <property type="entry name" value="Prim-Pol"/>
    <property type="match status" value="1"/>
</dbReference>
<accession>A0ABV9EIH1</accession>
<proteinExistence type="predicted"/>
<name>A0ABV9EIH1_9ACTN</name>
<gene>
    <name evidence="3" type="ORF">ACFO8L_21195</name>
</gene>
<dbReference type="RefSeq" id="WP_262842254.1">
    <property type="nucleotide sequence ID" value="NZ_JANZYP010000010.1"/>
</dbReference>
<dbReference type="EMBL" id="JBHSFN010000013">
    <property type="protein sequence ID" value="MFC4588619.1"/>
    <property type="molecule type" value="Genomic_DNA"/>
</dbReference>
<dbReference type="InterPro" id="IPR051620">
    <property type="entry name" value="ORF904-like_C"/>
</dbReference>
<sequence>MTTAHPISPTSRTRLAACALAAAARGWHVFPLTMHNKVPLKGFTDWERHVTTDPELIRRIWGRRPYNIGIATGPSGLVVLDLDTPKPGETPPPAWDRPGVNDGADVLALVCEEAGQPSPTLETFQVRTRRGGTHLYYTAPPGTTLGNTAGNRGRGLGWLIDTRGSGGYVVGPGSYVDLPDGTGPYEVINPATPAPLPAWLATRLTQTTPAPRPAGTSVGDVLAKTGGDRAAGYALGALRGEIDQVLTAQPGTRNDTLNAAAFALGLLTGGGLLPRHLAETTLQIAAEIIGLTAGEAFATIRSGLDSGQRQPRDPA</sequence>
<dbReference type="SMART" id="SM00943">
    <property type="entry name" value="Prim-Pol"/>
    <property type="match status" value="1"/>
</dbReference>
<dbReference type="SUPFAM" id="SSF56747">
    <property type="entry name" value="Prim-pol domain"/>
    <property type="match status" value="1"/>
</dbReference>
<organism evidence="3 4">
    <name type="scientific">Sphaerisporangium corydalis</name>
    <dbReference type="NCBI Taxonomy" id="1441875"/>
    <lineage>
        <taxon>Bacteria</taxon>
        <taxon>Bacillati</taxon>
        <taxon>Actinomycetota</taxon>
        <taxon>Actinomycetes</taxon>
        <taxon>Streptosporangiales</taxon>
        <taxon>Streptosporangiaceae</taxon>
        <taxon>Sphaerisporangium</taxon>
    </lineage>
</organism>
<feature type="domain" description="DNA primase/polymerase bifunctional N-terminal" evidence="2">
    <location>
        <begin position="19"/>
        <end position="200"/>
    </location>
</feature>
<dbReference type="CDD" id="cd04859">
    <property type="entry name" value="Prim_Pol"/>
    <property type="match status" value="1"/>
</dbReference>
<dbReference type="PANTHER" id="PTHR35372:SF2">
    <property type="entry name" value="SF3 HELICASE DOMAIN-CONTAINING PROTEIN"/>
    <property type="match status" value="1"/>
</dbReference>
<evidence type="ECO:0000313" key="3">
    <source>
        <dbReference type="EMBL" id="MFC4588619.1"/>
    </source>
</evidence>
<evidence type="ECO:0000256" key="1">
    <source>
        <dbReference type="ARBA" id="ARBA00022801"/>
    </source>
</evidence>
<reference evidence="4" key="1">
    <citation type="journal article" date="2019" name="Int. J. Syst. Evol. Microbiol.">
        <title>The Global Catalogue of Microorganisms (GCM) 10K type strain sequencing project: providing services to taxonomists for standard genome sequencing and annotation.</title>
        <authorList>
            <consortium name="The Broad Institute Genomics Platform"/>
            <consortium name="The Broad Institute Genome Sequencing Center for Infectious Disease"/>
            <person name="Wu L."/>
            <person name="Ma J."/>
        </authorList>
    </citation>
    <scope>NUCLEOTIDE SEQUENCE [LARGE SCALE GENOMIC DNA]</scope>
    <source>
        <strain evidence="4">CCUG 49560</strain>
    </source>
</reference>